<comment type="function">
    <text evidence="2">The lipid II isoglutaminyl synthase complex catalyzes the formation of alpha-D-isoglutamine in the cell wall lipid II stem peptide. The GatD subunit catalyzes the hydrolysis of glutamine to glutamate and ammonia. The resulting ammonia molecule is channeled to the active site of MurT.</text>
</comment>
<feature type="domain" description="CobB/CobQ-like glutamine amidotransferase" evidence="3">
    <location>
        <begin position="7"/>
        <end position="202"/>
    </location>
</feature>
<gene>
    <name evidence="2" type="primary">gatD</name>
    <name evidence="4" type="ORF">ACFP1Z_25135</name>
</gene>
<comment type="subunit">
    <text evidence="2">Forms a heterodimer with MurT.</text>
</comment>
<name>A0ABW0Z8S2_9ACTN</name>
<evidence type="ECO:0000259" key="3">
    <source>
        <dbReference type="Pfam" id="PF07685"/>
    </source>
</evidence>
<evidence type="ECO:0000313" key="5">
    <source>
        <dbReference type="Proteomes" id="UP001596083"/>
    </source>
</evidence>
<feature type="active site" description="Nucleophile" evidence="2">
    <location>
        <position position="94"/>
    </location>
</feature>
<dbReference type="HAMAP" id="MF_02213">
    <property type="entry name" value="Lipid_II_synth_GatD"/>
    <property type="match status" value="1"/>
</dbReference>
<dbReference type="Gene3D" id="3.40.50.880">
    <property type="match status" value="1"/>
</dbReference>
<dbReference type="Pfam" id="PF07685">
    <property type="entry name" value="GATase_3"/>
    <property type="match status" value="1"/>
</dbReference>
<dbReference type="EMBL" id="JBHSPB010000017">
    <property type="protein sequence ID" value="MFC5723453.1"/>
    <property type="molecule type" value="Genomic_DNA"/>
</dbReference>
<keyword evidence="2" id="KW-0436">Ligase</keyword>
<dbReference type="RefSeq" id="WP_390319679.1">
    <property type="nucleotide sequence ID" value="NZ_JBHSPB010000017.1"/>
</dbReference>
<comment type="catalytic activity">
    <reaction evidence="2">
        <text>beta-D-GlcNAc-(1-&gt;4)-Mur2Ac(oyl-L-Ala-gamma-D-Glu-L-Lys-D-Ala-D-Ala)-di-trans,octa-cis-undecaprenyl diphosphate + L-glutamine + ATP + H2O = beta-D-GlcNAc-(1-&gt;4)-Mur2Ac(oyl-L-Ala-D-isoglutaminyl-L-Lys-D-Ala-D-Ala)-di-trans,octa-cis-undecaprenyl diphosphate + L-glutamate + ADP + phosphate + H(+)</text>
        <dbReference type="Rhea" id="RHEA:57928"/>
        <dbReference type="ChEBI" id="CHEBI:15377"/>
        <dbReference type="ChEBI" id="CHEBI:15378"/>
        <dbReference type="ChEBI" id="CHEBI:29985"/>
        <dbReference type="ChEBI" id="CHEBI:30616"/>
        <dbReference type="ChEBI" id="CHEBI:43474"/>
        <dbReference type="ChEBI" id="CHEBI:58359"/>
        <dbReference type="ChEBI" id="CHEBI:60033"/>
        <dbReference type="ChEBI" id="CHEBI:62233"/>
        <dbReference type="ChEBI" id="CHEBI:456216"/>
        <dbReference type="EC" id="6.3.5.13"/>
    </reaction>
</comment>
<keyword evidence="2" id="KW-0961">Cell wall biogenesis/degradation</keyword>
<keyword evidence="2" id="KW-0573">Peptidoglycan synthesis</keyword>
<evidence type="ECO:0000256" key="1">
    <source>
        <dbReference type="ARBA" id="ARBA00022962"/>
    </source>
</evidence>
<dbReference type="SUPFAM" id="SSF52317">
    <property type="entry name" value="Class I glutamine amidotransferase-like"/>
    <property type="match status" value="1"/>
</dbReference>
<evidence type="ECO:0000313" key="4">
    <source>
        <dbReference type="EMBL" id="MFC5723453.1"/>
    </source>
</evidence>
<evidence type="ECO:0000256" key="2">
    <source>
        <dbReference type="HAMAP-Rule" id="MF_02213"/>
    </source>
</evidence>
<dbReference type="Proteomes" id="UP001596083">
    <property type="component" value="Unassembled WGS sequence"/>
</dbReference>
<sequence length="245" mass="26878">MSQNSLRVVWVYPDLLSTYGDQGNTLVLERRARQRRLEVQRLDVRSDQQIPTSGDIYLIGGGEDRPQRLAAERLRRDGGLSRAAANGAIIFSVCAGYQILGHEFINDLGQREQGLGLLDVISTRGEGERCVGDVLADIDERLGLPPLTGFENHQGVTHLGPTARPFARVRFGRGNGTGDGFEGAYNDTVFGTYMHGPVLARNPQIADLLIKLALDVNALPPVDDRWYEALRNERIEAATQAAKAS</sequence>
<dbReference type="InterPro" id="IPR043702">
    <property type="entry name" value="Lipid_II_synth_GatD"/>
</dbReference>
<keyword evidence="1 2" id="KW-0315">Glutamine amidotransferase</keyword>
<dbReference type="InterPro" id="IPR011698">
    <property type="entry name" value="GATase_3"/>
</dbReference>
<comment type="similarity">
    <text evidence="2">Belongs to the CobB/CobQ family. GatD subfamily.</text>
</comment>
<protein>
    <recommendedName>
        <fullName evidence="2">Lipid II isoglutaminyl synthase (glutamine-hydrolyzing) subunit GatD</fullName>
        <ecNumber evidence="2">6.3.5.13</ecNumber>
    </recommendedName>
    <alternativeName>
        <fullName evidence="2">Lipid II isoglutaminyl synthase glutaminase subunit</fullName>
        <ecNumber evidence="2">3.5.1.2</ecNumber>
    </alternativeName>
</protein>
<dbReference type="InterPro" id="IPR029062">
    <property type="entry name" value="Class_I_gatase-like"/>
</dbReference>
<accession>A0ABW0Z8S2</accession>
<keyword evidence="5" id="KW-1185">Reference proteome</keyword>
<proteinExistence type="inferred from homology"/>
<dbReference type="PANTHER" id="PTHR21343:SF9">
    <property type="entry name" value="LIPID II ISOGLUTAMINYL SYNTHASE (GLUTAMINE-HYDROLYZING) SUBUNIT GATD"/>
    <property type="match status" value="1"/>
</dbReference>
<organism evidence="4 5">
    <name type="scientific">Streptomyces gamaensis</name>
    <dbReference type="NCBI Taxonomy" id="1763542"/>
    <lineage>
        <taxon>Bacteria</taxon>
        <taxon>Bacillati</taxon>
        <taxon>Actinomycetota</taxon>
        <taxon>Actinomycetes</taxon>
        <taxon>Kitasatosporales</taxon>
        <taxon>Streptomycetaceae</taxon>
        <taxon>Streptomyces</taxon>
    </lineage>
</organism>
<feature type="binding site" evidence="2">
    <location>
        <position position="129"/>
    </location>
    <ligand>
        <name>substrate</name>
    </ligand>
</feature>
<keyword evidence="2" id="KW-0133">Cell shape</keyword>
<dbReference type="EC" id="6.3.5.13" evidence="2"/>
<dbReference type="CDD" id="cd01750">
    <property type="entry name" value="GATase1_CobQ"/>
    <property type="match status" value="1"/>
</dbReference>
<comment type="pathway">
    <text evidence="2">Cell wall biogenesis; peptidoglycan biosynthesis.</text>
</comment>
<dbReference type="PANTHER" id="PTHR21343">
    <property type="entry name" value="DETHIOBIOTIN SYNTHETASE"/>
    <property type="match status" value="1"/>
</dbReference>
<keyword evidence="2" id="KW-0378">Hydrolase</keyword>
<dbReference type="PROSITE" id="PS51274">
    <property type="entry name" value="GATASE_COBBQ"/>
    <property type="match status" value="1"/>
</dbReference>
<reference evidence="5" key="1">
    <citation type="journal article" date="2019" name="Int. J. Syst. Evol. Microbiol.">
        <title>The Global Catalogue of Microorganisms (GCM) 10K type strain sequencing project: providing services to taxonomists for standard genome sequencing and annotation.</title>
        <authorList>
            <consortium name="The Broad Institute Genomics Platform"/>
            <consortium name="The Broad Institute Genome Sequencing Center for Infectious Disease"/>
            <person name="Wu L."/>
            <person name="Ma J."/>
        </authorList>
    </citation>
    <scope>NUCLEOTIDE SEQUENCE [LARGE SCALE GENOMIC DNA]</scope>
    <source>
        <strain evidence="5">CGMCC 4.7304</strain>
    </source>
</reference>
<dbReference type="EC" id="3.5.1.2" evidence="2"/>
<comment type="catalytic activity">
    <reaction evidence="2">
        <text>L-glutamine + H2O = L-glutamate + NH4(+)</text>
        <dbReference type="Rhea" id="RHEA:15889"/>
        <dbReference type="ChEBI" id="CHEBI:15377"/>
        <dbReference type="ChEBI" id="CHEBI:28938"/>
        <dbReference type="ChEBI" id="CHEBI:29985"/>
        <dbReference type="ChEBI" id="CHEBI:58359"/>
        <dbReference type="EC" id="3.5.1.2"/>
    </reaction>
</comment>
<feature type="active site" evidence="2">
    <location>
        <position position="195"/>
    </location>
</feature>
<dbReference type="InterPro" id="IPR033949">
    <property type="entry name" value="CobQ_GATase1"/>
</dbReference>
<comment type="caution">
    <text evidence="4">The sequence shown here is derived from an EMBL/GenBank/DDBJ whole genome shotgun (WGS) entry which is preliminary data.</text>
</comment>